<dbReference type="InterPro" id="IPR023333">
    <property type="entry name" value="Proteasome_suB-type"/>
</dbReference>
<name>A0A336KJ83_CULSO</name>
<keyword evidence="1 6" id="KW-0963">Cytoplasm</keyword>
<evidence type="ECO:0000256" key="2">
    <source>
        <dbReference type="ARBA" id="ARBA00022942"/>
    </source>
</evidence>
<evidence type="ECO:0000256" key="3">
    <source>
        <dbReference type="ARBA" id="ARBA00023242"/>
    </source>
</evidence>
<protein>
    <recommendedName>
        <fullName evidence="6">Proteasome subunit beta</fullName>
    </recommendedName>
</protein>
<dbReference type="EMBL" id="UFQS01000488">
    <property type="protein sequence ID" value="SSX04351.1"/>
    <property type="molecule type" value="Genomic_DNA"/>
</dbReference>
<evidence type="ECO:0000256" key="5">
    <source>
        <dbReference type="ARBA" id="ARBA00026071"/>
    </source>
</evidence>
<dbReference type="GO" id="GO:0051603">
    <property type="term" value="P:proteolysis involved in protein catabolic process"/>
    <property type="evidence" value="ECO:0007669"/>
    <property type="project" value="InterPro"/>
</dbReference>
<dbReference type="GO" id="GO:0019774">
    <property type="term" value="C:proteasome core complex, beta-subunit complex"/>
    <property type="evidence" value="ECO:0007669"/>
    <property type="project" value="UniProtKB-UniRule"/>
</dbReference>
<proteinExistence type="inferred from homology"/>
<evidence type="ECO:0000256" key="6">
    <source>
        <dbReference type="PIRNR" id="PIRNR001213"/>
    </source>
</evidence>
<organism evidence="7">
    <name type="scientific">Culicoides sonorensis</name>
    <name type="common">Biting midge</name>
    <dbReference type="NCBI Taxonomy" id="179676"/>
    <lineage>
        <taxon>Eukaryota</taxon>
        <taxon>Metazoa</taxon>
        <taxon>Ecdysozoa</taxon>
        <taxon>Arthropoda</taxon>
        <taxon>Hexapoda</taxon>
        <taxon>Insecta</taxon>
        <taxon>Pterygota</taxon>
        <taxon>Neoptera</taxon>
        <taxon>Endopterygota</taxon>
        <taxon>Diptera</taxon>
        <taxon>Nematocera</taxon>
        <taxon>Chironomoidea</taxon>
        <taxon>Ceratopogonidae</taxon>
        <taxon>Ceratopogoninae</taxon>
        <taxon>Culicoides</taxon>
        <taxon>Monoculicoides</taxon>
    </lineage>
</organism>
<dbReference type="InterPro" id="IPR016295">
    <property type="entry name" value="Proteasome_beta4"/>
</dbReference>
<dbReference type="Pfam" id="PF00227">
    <property type="entry name" value="Proteasome"/>
    <property type="match status" value="1"/>
</dbReference>
<comment type="similarity">
    <text evidence="6">Belongs to the peptidase T1B family.</text>
</comment>
<dbReference type="PIRSF" id="PIRSF001213">
    <property type="entry name" value="Psome_endopept_beta"/>
    <property type="match status" value="1"/>
</dbReference>
<comment type="subunit">
    <text evidence="5">The 26S proteasome consists of a 20S proteasome core and two 19S regulatory subunits. The 20S proteasome core is composed of 28 subunits that are arranged in four stacked rings, resulting in a barrel-shaped structure. The two end rings are each formed by seven alpha subunits, and the two central rings are each formed by seven beta subunits. The catalytic chamber with the active sites is on the inside of the barrel.</text>
</comment>
<dbReference type="InterPro" id="IPR016050">
    <property type="entry name" value="Proteasome_bsu_CS"/>
</dbReference>
<reference evidence="7" key="1">
    <citation type="submission" date="2018-04" db="EMBL/GenBank/DDBJ databases">
        <authorList>
            <person name="Go L.Y."/>
            <person name="Mitchell J.A."/>
        </authorList>
    </citation>
    <scope>NUCLEOTIDE SEQUENCE</scope>
    <source>
        <tissue evidence="7">Whole organism</tissue>
    </source>
</reference>
<dbReference type="SUPFAM" id="SSF56235">
    <property type="entry name" value="N-terminal nucleophile aminohydrolases (Ntn hydrolases)"/>
    <property type="match status" value="1"/>
</dbReference>
<dbReference type="AlphaFoldDB" id="A0A336KJ83"/>
<comment type="subcellular location">
    <subcellularLocation>
        <location evidence="6">Cytoplasm</location>
    </subcellularLocation>
    <subcellularLocation>
        <location evidence="6">Nucleus</location>
    </subcellularLocation>
</comment>
<reference evidence="8" key="2">
    <citation type="submission" date="2018-07" db="EMBL/GenBank/DDBJ databases">
        <authorList>
            <person name="Quirk P.G."/>
            <person name="Krulwich T.A."/>
        </authorList>
    </citation>
    <scope>NUCLEOTIDE SEQUENCE</scope>
</reference>
<keyword evidence="3 6" id="KW-0539">Nucleus</keyword>
<gene>
    <name evidence="7" type="primary">CSON011272</name>
</gene>
<dbReference type="PANTHER" id="PTHR32194:SF6">
    <property type="entry name" value="PROTEASOME SUBUNIT BETA"/>
    <property type="match status" value="1"/>
</dbReference>
<dbReference type="PANTHER" id="PTHR32194">
    <property type="entry name" value="METALLOPROTEASE TLDD"/>
    <property type="match status" value="1"/>
</dbReference>
<evidence type="ECO:0000313" key="8">
    <source>
        <dbReference type="EMBL" id="SSX24715.1"/>
    </source>
</evidence>
<dbReference type="CDD" id="cd03760">
    <property type="entry name" value="proteasome_beta_type_4"/>
    <property type="match status" value="1"/>
</dbReference>
<keyword evidence="2 6" id="KW-0647">Proteasome</keyword>
<dbReference type="VEuPathDB" id="VectorBase:CSON011272"/>
<dbReference type="GO" id="GO:0005737">
    <property type="term" value="C:cytoplasm"/>
    <property type="evidence" value="ECO:0007669"/>
    <property type="project" value="UniProtKB-SubCell"/>
</dbReference>
<evidence type="ECO:0000256" key="4">
    <source>
        <dbReference type="ARBA" id="ARBA00024953"/>
    </source>
</evidence>
<accession>A0A336KJ83</accession>
<evidence type="ECO:0000313" key="7">
    <source>
        <dbReference type="EMBL" id="SSX04351.1"/>
    </source>
</evidence>
<dbReference type="InterPro" id="IPR029055">
    <property type="entry name" value="Ntn_hydrolases_N"/>
</dbReference>
<evidence type="ECO:0000256" key="1">
    <source>
        <dbReference type="ARBA" id="ARBA00022490"/>
    </source>
</evidence>
<dbReference type="Gene3D" id="3.60.20.10">
    <property type="entry name" value="Glutamine Phosphoribosylpyrophosphate, subunit 1, domain 1"/>
    <property type="match status" value="1"/>
</dbReference>
<dbReference type="InterPro" id="IPR001353">
    <property type="entry name" value="Proteasome_sua/b"/>
</dbReference>
<dbReference type="EMBL" id="UFQT01000488">
    <property type="protein sequence ID" value="SSX24715.1"/>
    <property type="molecule type" value="Genomic_DNA"/>
</dbReference>
<dbReference type="PROSITE" id="PS00854">
    <property type="entry name" value="PROTEASOME_BETA_1"/>
    <property type="match status" value="1"/>
</dbReference>
<comment type="function">
    <text evidence="4">Non-catalytic component of the proteasome, a multicatalytic proteinase complex which is characterized by its ability to cleave peptides with Arg, Phe, Tyr, Leu, and Glu adjacent to the leaving group at neutral or slightly basic pH. The proteasome has an ATP-dependent proteolytic activity.</text>
</comment>
<dbReference type="OMA" id="QPIMRRY"/>
<dbReference type="GO" id="GO:0005634">
    <property type="term" value="C:nucleus"/>
    <property type="evidence" value="ECO:0007669"/>
    <property type="project" value="UniProtKB-SubCell"/>
</dbReference>
<sequence>MANFQSVGGPFWSNGPAPGEFYQFPGNATKSTSFVDPTKHDGGMITTGTSVIGVKYNNGVIIAADNLVSYGKMARFQNVERVFKINDQVIIGVGGDYADFQFIKRHIDQLIINDDSIGDNNKLKPKSLFTYLTRVFYNRRCKMQPLWLDVIVGGIEDNQPFLGHVNVRGKAYLSNCVGTGFGNHLSIPLFREVVEQPNVNITREKAEDVVKKCMEVLYYRDCVAYPKYSQGICTMEGVELDNDMAVDQNWQVAHMIRGF</sequence>